<comment type="caution">
    <text evidence="4">The sequence shown here is derived from an EMBL/GenBank/DDBJ whole genome shotgun (WGS) entry which is preliminary data.</text>
</comment>
<evidence type="ECO:0000256" key="1">
    <source>
        <dbReference type="SAM" id="MobiDB-lite"/>
    </source>
</evidence>
<dbReference type="Pfam" id="PF13413">
    <property type="entry name" value="HTH_25"/>
    <property type="match status" value="1"/>
</dbReference>
<keyword evidence="2" id="KW-1133">Transmembrane helix</keyword>
<dbReference type="InterPro" id="IPR025194">
    <property type="entry name" value="RodZ-like_C"/>
</dbReference>
<gene>
    <name evidence="4" type="ORF">L2740_14240</name>
</gene>
<dbReference type="InterPro" id="IPR010982">
    <property type="entry name" value="Lambda_DNA-bd_dom_sf"/>
</dbReference>
<evidence type="ECO:0000256" key="2">
    <source>
        <dbReference type="SAM" id="Phobius"/>
    </source>
</evidence>
<keyword evidence="2" id="KW-0472">Membrane</keyword>
<accession>A0A9X1ZHQ7</accession>
<organism evidence="4 5">
    <name type="scientific">Shewanella pneumatophori</name>
    <dbReference type="NCBI Taxonomy" id="314092"/>
    <lineage>
        <taxon>Bacteria</taxon>
        <taxon>Pseudomonadati</taxon>
        <taxon>Pseudomonadota</taxon>
        <taxon>Gammaproteobacteria</taxon>
        <taxon>Alteromonadales</taxon>
        <taxon>Shewanellaceae</taxon>
        <taxon>Shewanella</taxon>
    </lineage>
</organism>
<name>A0A9X1ZHQ7_9GAMM</name>
<sequence length="338" mass="36417">MKNEQNQAPNVDNESLVDEPTLTLGVLLKTARESKGLSVEALASQLHLRPAIIEQIEADNLAEVGAATYVRGYVKNYARAVQADPFAVKECLDKQLEDDEKPSMQSFSRKTTRQARDGRLMALTYIIVFVLLALMVLWWFQKSSMETAVDYSKPTVEEVAASVESGMPSPVAALLESNNAEQQATETEDNVTADAELNYASELTEGDAALAVSQDLTPDTTDDAQNQDSSQQTTSSENASQVLNPVATQADAVTDSNLTLTLTGDCWIKVADANGKILVSDLKRSGSQINLVGAEPFAVTLGAPQVVNIQLNGADISLDAQKYPRGKVARLTLPLAEQ</sequence>
<dbReference type="InterPro" id="IPR050400">
    <property type="entry name" value="Bact_Cytoskel_RodZ"/>
</dbReference>
<dbReference type="SUPFAM" id="SSF47413">
    <property type="entry name" value="lambda repressor-like DNA-binding domains"/>
    <property type="match status" value="1"/>
</dbReference>
<evidence type="ECO:0000313" key="5">
    <source>
        <dbReference type="Proteomes" id="UP001139293"/>
    </source>
</evidence>
<dbReference type="GO" id="GO:0003677">
    <property type="term" value="F:DNA binding"/>
    <property type="evidence" value="ECO:0007669"/>
    <property type="project" value="InterPro"/>
</dbReference>
<dbReference type="Proteomes" id="UP001139293">
    <property type="component" value="Unassembled WGS sequence"/>
</dbReference>
<dbReference type="EMBL" id="JAKILB010000008">
    <property type="protein sequence ID" value="MCL1139705.1"/>
    <property type="molecule type" value="Genomic_DNA"/>
</dbReference>
<feature type="region of interest" description="Disordered" evidence="1">
    <location>
        <begin position="217"/>
        <end position="241"/>
    </location>
</feature>
<dbReference type="RefSeq" id="WP_248950800.1">
    <property type="nucleotide sequence ID" value="NZ_JAKILB010000008.1"/>
</dbReference>
<feature type="domain" description="Cytoskeleton protein RodZ-like C-terminal" evidence="3">
    <location>
        <begin position="259"/>
        <end position="332"/>
    </location>
</feature>
<dbReference type="Gene3D" id="1.10.260.40">
    <property type="entry name" value="lambda repressor-like DNA-binding domains"/>
    <property type="match status" value="1"/>
</dbReference>
<feature type="transmembrane region" description="Helical" evidence="2">
    <location>
        <begin position="120"/>
        <end position="140"/>
    </location>
</feature>
<dbReference type="Pfam" id="PF13464">
    <property type="entry name" value="RodZ_C"/>
    <property type="match status" value="1"/>
</dbReference>
<dbReference type="CDD" id="cd00093">
    <property type="entry name" value="HTH_XRE"/>
    <property type="match status" value="1"/>
</dbReference>
<dbReference type="PANTHER" id="PTHR34475:SF1">
    <property type="entry name" value="CYTOSKELETON PROTEIN RODZ"/>
    <property type="match status" value="1"/>
</dbReference>
<reference evidence="4" key="1">
    <citation type="submission" date="2022-01" db="EMBL/GenBank/DDBJ databases">
        <title>Whole genome-based taxonomy of the Shewanellaceae.</title>
        <authorList>
            <person name="Martin-Rodriguez A.J."/>
        </authorList>
    </citation>
    <scope>NUCLEOTIDE SEQUENCE</scope>
    <source>
        <strain evidence="4">KCTC 23973</strain>
    </source>
</reference>
<proteinExistence type="predicted"/>
<evidence type="ECO:0000259" key="3">
    <source>
        <dbReference type="Pfam" id="PF13464"/>
    </source>
</evidence>
<protein>
    <submittedName>
        <fullName evidence="4">DUF4115 domain-containing protein</fullName>
    </submittedName>
</protein>
<evidence type="ECO:0000313" key="4">
    <source>
        <dbReference type="EMBL" id="MCL1139705.1"/>
    </source>
</evidence>
<dbReference type="PANTHER" id="PTHR34475">
    <property type="match status" value="1"/>
</dbReference>
<keyword evidence="2" id="KW-0812">Transmembrane</keyword>
<keyword evidence="5" id="KW-1185">Reference proteome</keyword>
<dbReference type="AlphaFoldDB" id="A0A9X1ZHQ7"/>
<dbReference type="InterPro" id="IPR001387">
    <property type="entry name" value="Cro/C1-type_HTH"/>
</dbReference>
<feature type="compositionally biased region" description="Low complexity" evidence="1">
    <location>
        <begin position="223"/>
        <end position="236"/>
    </location>
</feature>